<dbReference type="RefSeq" id="WP_082058443.1">
    <property type="nucleotide sequence ID" value="NZ_JXYS01000017.1"/>
</dbReference>
<dbReference type="FunFam" id="3.20.20.100:FF:000004">
    <property type="entry name" value="Oxidoreductase, aldo/keto reductase"/>
    <property type="match status" value="1"/>
</dbReference>
<dbReference type="PATRIC" id="fig|1280514.3.peg.884"/>
<evidence type="ECO:0000256" key="1">
    <source>
        <dbReference type="ARBA" id="ARBA00023002"/>
    </source>
</evidence>
<dbReference type="Pfam" id="PF00248">
    <property type="entry name" value="Aldo_ket_red"/>
    <property type="match status" value="1"/>
</dbReference>
<evidence type="ECO:0000259" key="2">
    <source>
        <dbReference type="Pfam" id="PF00248"/>
    </source>
</evidence>
<dbReference type="EC" id="1.1.1.-" evidence="3"/>
<dbReference type="InterPro" id="IPR050523">
    <property type="entry name" value="AKR_Detox_Biosynth"/>
</dbReference>
<organism evidence="3 4">
    <name type="scientific">Acidithrix ferrooxidans</name>
    <dbReference type="NCBI Taxonomy" id="1280514"/>
    <lineage>
        <taxon>Bacteria</taxon>
        <taxon>Bacillati</taxon>
        <taxon>Actinomycetota</taxon>
        <taxon>Acidimicrobiia</taxon>
        <taxon>Acidimicrobiales</taxon>
        <taxon>Acidimicrobiaceae</taxon>
        <taxon>Acidithrix</taxon>
    </lineage>
</organism>
<dbReference type="GO" id="GO:0016491">
    <property type="term" value="F:oxidoreductase activity"/>
    <property type="evidence" value="ECO:0007669"/>
    <property type="project" value="UniProtKB-KW"/>
</dbReference>
<name>A0A0D8HKI9_9ACTN</name>
<reference evidence="3 4" key="1">
    <citation type="submission" date="2015-01" db="EMBL/GenBank/DDBJ databases">
        <title>Draft genome of the acidophilic iron oxidizer Acidithrix ferrooxidans strain Py-F3.</title>
        <authorList>
            <person name="Poehlein A."/>
            <person name="Eisen S."/>
            <person name="Schloemann M."/>
            <person name="Johnson B.D."/>
            <person name="Daniel R."/>
            <person name="Muehling M."/>
        </authorList>
    </citation>
    <scope>NUCLEOTIDE SEQUENCE [LARGE SCALE GENOMIC DNA]</scope>
    <source>
        <strain evidence="3 4">Py-F3</strain>
    </source>
</reference>
<dbReference type="InterPro" id="IPR023210">
    <property type="entry name" value="NADP_OxRdtase_dom"/>
</dbReference>
<dbReference type="InterPro" id="IPR020471">
    <property type="entry name" value="AKR"/>
</dbReference>
<dbReference type="InterPro" id="IPR036812">
    <property type="entry name" value="NAD(P)_OxRdtase_dom_sf"/>
</dbReference>
<evidence type="ECO:0000313" key="3">
    <source>
        <dbReference type="EMBL" id="KJF18428.1"/>
    </source>
</evidence>
<keyword evidence="4" id="KW-1185">Reference proteome</keyword>
<feature type="domain" description="NADP-dependent oxidoreductase" evidence="2">
    <location>
        <begin position="16"/>
        <end position="305"/>
    </location>
</feature>
<dbReference type="SUPFAM" id="SSF51430">
    <property type="entry name" value="NAD(P)-linked oxidoreductase"/>
    <property type="match status" value="1"/>
</dbReference>
<sequence length="311" mass="34410">MRFRQLGNSGLTVSEVGLGCNNFGVRCDLETSRSVVDRAIELGITFFDTADIYGNLGGSETFLGEILGPRRDSIILATKFGMSMETGDIARGSRRYINKAFEASLRRLKTDYIDLYQIHEPDPNTPLEETMAALDELVKQGKVRYVGSSNFAGWQIASSDHIARERNYERFISAQNHYSLLHRKVEDEVIPAAKAFGVGILPYFPLASGLLTGKFKRGAEAQKGTRLASRPGEFARANFDLIEELESCASQFEMELIDLAFGWLLANEAVSSVIAGATSPKQVERNVNTNKIILSKSQYDEVATILAKYSN</sequence>
<dbReference type="EMBL" id="JXYS01000017">
    <property type="protein sequence ID" value="KJF18428.1"/>
    <property type="molecule type" value="Genomic_DNA"/>
</dbReference>
<dbReference type="STRING" id="1280514.AXFE_06550"/>
<gene>
    <name evidence="3" type="primary">gpr1</name>
    <name evidence="3" type="ORF">AXFE_06550</name>
</gene>
<dbReference type="Proteomes" id="UP000032360">
    <property type="component" value="Unassembled WGS sequence"/>
</dbReference>
<keyword evidence="1 3" id="KW-0560">Oxidoreductase</keyword>
<dbReference type="PRINTS" id="PR00069">
    <property type="entry name" value="ALDKETRDTASE"/>
</dbReference>
<proteinExistence type="predicted"/>
<dbReference type="PANTHER" id="PTHR43364:SF4">
    <property type="entry name" value="NAD(P)-LINKED OXIDOREDUCTASE SUPERFAMILY PROTEIN"/>
    <property type="match status" value="1"/>
</dbReference>
<dbReference type="Gene3D" id="3.20.20.100">
    <property type="entry name" value="NADP-dependent oxidoreductase domain"/>
    <property type="match status" value="1"/>
</dbReference>
<dbReference type="GO" id="GO:0005829">
    <property type="term" value="C:cytosol"/>
    <property type="evidence" value="ECO:0007669"/>
    <property type="project" value="TreeGrafter"/>
</dbReference>
<evidence type="ECO:0000313" key="4">
    <source>
        <dbReference type="Proteomes" id="UP000032360"/>
    </source>
</evidence>
<dbReference type="PANTHER" id="PTHR43364">
    <property type="entry name" value="NADH-SPECIFIC METHYLGLYOXAL REDUCTASE-RELATED"/>
    <property type="match status" value="1"/>
</dbReference>
<dbReference type="OrthoDB" id="9768793at2"/>
<comment type="caution">
    <text evidence="3">The sequence shown here is derived from an EMBL/GenBank/DDBJ whole genome shotgun (WGS) entry which is preliminary data.</text>
</comment>
<dbReference type="AlphaFoldDB" id="A0A0D8HKI9"/>
<protein>
    <submittedName>
        <fullName evidence="3">L-glyceraldehyde 3-phosphate reductase</fullName>
        <ecNumber evidence="3">1.1.1.-</ecNumber>
    </submittedName>
</protein>
<accession>A0A0D8HKI9</accession>